<evidence type="ECO:0000256" key="2">
    <source>
        <dbReference type="SAM" id="Phobius"/>
    </source>
</evidence>
<dbReference type="RefSeq" id="WP_210884262.1">
    <property type="nucleotide sequence ID" value="NZ_JAGPYQ010000001.1"/>
</dbReference>
<feature type="transmembrane region" description="Helical" evidence="2">
    <location>
        <begin position="37"/>
        <end position="57"/>
    </location>
</feature>
<dbReference type="AlphaFoldDB" id="A0A940XV88"/>
<reference evidence="3 4" key="1">
    <citation type="submission" date="2021-04" db="EMBL/GenBank/DDBJ databases">
        <authorList>
            <person name="Tang X."/>
            <person name="Zhou X."/>
            <person name="Chen X."/>
            <person name="Cernava T."/>
            <person name="Zhang C."/>
        </authorList>
    </citation>
    <scope>NUCLEOTIDE SEQUENCE [LARGE SCALE GENOMIC DNA]</scope>
    <source>
        <strain evidence="3 4">BH-SS-21</strain>
    </source>
</reference>
<feature type="region of interest" description="Disordered" evidence="1">
    <location>
        <begin position="220"/>
        <end position="241"/>
    </location>
</feature>
<gene>
    <name evidence="3" type="ORF">J8N05_18850</name>
</gene>
<dbReference type="Proteomes" id="UP000677413">
    <property type="component" value="Unassembled WGS sequence"/>
</dbReference>
<keyword evidence="2" id="KW-1133">Transmembrane helix</keyword>
<evidence type="ECO:0000313" key="3">
    <source>
        <dbReference type="EMBL" id="MBQ0850253.1"/>
    </source>
</evidence>
<protein>
    <submittedName>
        <fullName evidence="3">Uncharacterized protein</fullName>
    </submittedName>
</protein>
<accession>A0A940XV88</accession>
<keyword evidence="2" id="KW-0472">Membrane</keyword>
<sequence length="269" mass="29722">MTTTLWIVILLLAALLVSATSTWTGSRVPRHRHRSRLRRVICLPLTIIVVLVLAACGRATSAKTVHRLAGSPEAVKARQEAELATRNTIAVWDSDTPLTLGLVVLEDVCVGGKAKEWFFHTGDDQYKIRCIMSVTAYFGADPQSMADTIDGILTAGDRTGPPIPFNHDFQYARTVVEYYRGKTGDPQGPGTGEPTGLFSAGTIEVSWDQIRGGQTSQLIEEPRPCPPHDPPERRCLNEPTSTSVSELRRTYGMVFRITLPVKEYFTLRK</sequence>
<evidence type="ECO:0000313" key="4">
    <source>
        <dbReference type="Proteomes" id="UP000677413"/>
    </source>
</evidence>
<keyword evidence="4" id="KW-1185">Reference proteome</keyword>
<proteinExistence type="predicted"/>
<keyword evidence="2" id="KW-0812">Transmembrane</keyword>
<evidence type="ECO:0000256" key="1">
    <source>
        <dbReference type="SAM" id="MobiDB-lite"/>
    </source>
</evidence>
<organism evidence="3 4">
    <name type="scientific">Streptomyces liliiviolaceus</name>
    <dbReference type="NCBI Taxonomy" id="2823109"/>
    <lineage>
        <taxon>Bacteria</taxon>
        <taxon>Bacillati</taxon>
        <taxon>Actinomycetota</taxon>
        <taxon>Actinomycetes</taxon>
        <taxon>Kitasatosporales</taxon>
        <taxon>Streptomycetaceae</taxon>
        <taxon>Streptomyces</taxon>
    </lineage>
</organism>
<comment type="caution">
    <text evidence="3">The sequence shown here is derived from an EMBL/GenBank/DDBJ whole genome shotgun (WGS) entry which is preliminary data.</text>
</comment>
<name>A0A940XV88_9ACTN</name>
<dbReference type="EMBL" id="JAGPYQ010000001">
    <property type="protein sequence ID" value="MBQ0850253.1"/>
    <property type="molecule type" value="Genomic_DNA"/>
</dbReference>